<gene>
    <name evidence="7" type="ORF">TIFTF001_005366</name>
</gene>
<sequence length="790" mass="88596">MLSWNPTCFDYRGGTLFCLVCEEFCPGLIEVKSDEMENDGAGVQEFPYYCSVKVHRLICIVLIRFLNRIAQISSAIESARPQCTSGIPALCSLQVSMDKAKSIIKYCSESSKLYLAITGEKILSRCKQLRDTLDSSLSQIQNMVPLLLAAKISGIIHDLRNANFLLDPADKEAGKVVLALIQQDISATSTENNKELEALQLAALKLGITSPLAVLMEKRSIKRLLDNIKDTAPRKEKIVKYLYYLLRKHGNSIWQCQNTSAFVEQEGPSREFYDCGSPEPPDEFKCPISMRLMYDPVIIDSGRTFERIWIERWFNEGNKTCPVTHKKLDHLFPTPNSAMKSLIAKWCVKYETTISDPCLQPFPASLSRSTTSCSSSITSFHSYMDDLRLQVSNVSICSSNTSSGPDLLENNDDKFRNVQTNAESQSSHNTACSHDKKFDFLRLAELPWESQCKAVDDMKNQLDGRGQANLWVNSDNFINQLIKFMKEASQLSDVKAQRQGADVLLAILSKDSQLHGIPCRNEMPPFQADAIYVLTSFLDSEITGKALEILKILSYEQYCMSMMLASGVLPCFLKVLETQIRQFHTLALKILCNLSINSDMCYHMVYLNFIPKLVQFLDDSVLARYSIEIVKNLCNIEEARIAVAEDSECVDAIGKLLEVADEQEHVLDVLLSLCHGGAEYCQLVMTESIVESLVHLSVNGNPRGKLIAIELLQLLGHNTRGNASKSSIPNARLDFDTPCQSKGKKPSSKAVWFLGRKVPIFSKRRKRSFDPLRVKLDDNGKITGFSNTSH</sequence>
<evidence type="ECO:0000256" key="5">
    <source>
        <dbReference type="ARBA" id="ARBA00022786"/>
    </source>
</evidence>
<keyword evidence="8" id="KW-1185">Reference proteome</keyword>
<comment type="catalytic activity">
    <reaction evidence="1">
        <text>S-ubiquitinyl-[E2 ubiquitin-conjugating enzyme]-L-cysteine + [acceptor protein]-L-lysine = [E2 ubiquitin-conjugating enzyme]-L-cysteine + N(6)-ubiquitinyl-[acceptor protein]-L-lysine.</text>
        <dbReference type="EC" id="2.3.2.27"/>
    </reaction>
</comment>
<evidence type="ECO:0000259" key="6">
    <source>
        <dbReference type="PROSITE" id="PS51698"/>
    </source>
</evidence>
<dbReference type="PROSITE" id="PS51698">
    <property type="entry name" value="U_BOX"/>
    <property type="match status" value="1"/>
</dbReference>
<dbReference type="PANTHER" id="PTHR23315:SF239">
    <property type="entry name" value="RING-TYPE E3 UBIQUITIN TRANSFERASE"/>
    <property type="match status" value="1"/>
</dbReference>
<dbReference type="Proteomes" id="UP001187192">
    <property type="component" value="Unassembled WGS sequence"/>
</dbReference>
<name>A0AA88CXF8_FICCA</name>
<dbReference type="InterPro" id="IPR045210">
    <property type="entry name" value="RING-Ubox_PUB"/>
</dbReference>
<evidence type="ECO:0000256" key="4">
    <source>
        <dbReference type="ARBA" id="ARBA00022679"/>
    </source>
</evidence>
<keyword evidence="4" id="KW-0808">Transferase</keyword>
<dbReference type="InterPro" id="IPR011989">
    <property type="entry name" value="ARM-like"/>
</dbReference>
<evidence type="ECO:0000256" key="1">
    <source>
        <dbReference type="ARBA" id="ARBA00000900"/>
    </source>
</evidence>
<evidence type="ECO:0000313" key="7">
    <source>
        <dbReference type="EMBL" id="GMN35545.1"/>
    </source>
</evidence>
<accession>A0AA88CXF8</accession>
<feature type="domain" description="U-box" evidence="6">
    <location>
        <begin position="279"/>
        <end position="353"/>
    </location>
</feature>
<evidence type="ECO:0000256" key="2">
    <source>
        <dbReference type="ARBA" id="ARBA00004906"/>
    </source>
</evidence>
<dbReference type="EMBL" id="BTGU01000005">
    <property type="protein sequence ID" value="GMN35545.1"/>
    <property type="molecule type" value="Genomic_DNA"/>
</dbReference>
<organism evidence="7 8">
    <name type="scientific">Ficus carica</name>
    <name type="common">Common fig</name>
    <dbReference type="NCBI Taxonomy" id="3494"/>
    <lineage>
        <taxon>Eukaryota</taxon>
        <taxon>Viridiplantae</taxon>
        <taxon>Streptophyta</taxon>
        <taxon>Embryophyta</taxon>
        <taxon>Tracheophyta</taxon>
        <taxon>Spermatophyta</taxon>
        <taxon>Magnoliopsida</taxon>
        <taxon>eudicotyledons</taxon>
        <taxon>Gunneridae</taxon>
        <taxon>Pentapetalae</taxon>
        <taxon>rosids</taxon>
        <taxon>fabids</taxon>
        <taxon>Rosales</taxon>
        <taxon>Moraceae</taxon>
        <taxon>Ficeae</taxon>
        <taxon>Ficus</taxon>
    </lineage>
</organism>
<dbReference type="Gene3D" id="3.30.40.10">
    <property type="entry name" value="Zinc/RING finger domain, C3HC4 (zinc finger)"/>
    <property type="match status" value="1"/>
</dbReference>
<dbReference type="SUPFAM" id="SSF48371">
    <property type="entry name" value="ARM repeat"/>
    <property type="match status" value="1"/>
</dbReference>
<dbReference type="SUPFAM" id="SSF57850">
    <property type="entry name" value="RING/U-box"/>
    <property type="match status" value="1"/>
</dbReference>
<dbReference type="Pfam" id="PF04564">
    <property type="entry name" value="U-box"/>
    <property type="match status" value="1"/>
</dbReference>
<dbReference type="AlphaFoldDB" id="A0AA88CXF8"/>
<keyword evidence="5" id="KW-0833">Ubl conjugation pathway</keyword>
<dbReference type="InterPro" id="IPR013083">
    <property type="entry name" value="Znf_RING/FYVE/PHD"/>
</dbReference>
<dbReference type="CDD" id="cd16664">
    <property type="entry name" value="RING-Ubox_PUB"/>
    <property type="match status" value="1"/>
</dbReference>
<dbReference type="GO" id="GO:0061630">
    <property type="term" value="F:ubiquitin protein ligase activity"/>
    <property type="evidence" value="ECO:0007669"/>
    <property type="project" value="UniProtKB-EC"/>
</dbReference>
<dbReference type="GO" id="GO:0016567">
    <property type="term" value="P:protein ubiquitination"/>
    <property type="evidence" value="ECO:0007669"/>
    <property type="project" value="InterPro"/>
</dbReference>
<proteinExistence type="predicted"/>
<dbReference type="Gene3D" id="1.25.10.10">
    <property type="entry name" value="Leucine-rich Repeat Variant"/>
    <property type="match status" value="1"/>
</dbReference>
<protein>
    <recommendedName>
        <fullName evidence="3">RING-type E3 ubiquitin transferase</fullName>
        <ecNumber evidence="3">2.3.2.27</ecNumber>
    </recommendedName>
</protein>
<comment type="caution">
    <text evidence="7">The sequence shown here is derived from an EMBL/GenBank/DDBJ whole genome shotgun (WGS) entry which is preliminary data.</text>
</comment>
<dbReference type="SMART" id="SM00504">
    <property type="entry name" value="Ubox"/>
    <property type="match status" value="1"/>
</dbReference>
<dbReference type="EC" id="2.3.2.27" evidence="3"/>
<dbReference type="InterPro" id="IPR003613">
    <property type="entry name" value="Ubox_domain"/>
</dbReference>
<reference evidence="7" key="1">
    <citation type="submission" date="2023-07" db="EMBL/GenBank/DDBJ databases">
        <title>draft genome sequence of fig (Ficus carica).</title>
        <authorList>
            <person name="Takahashi T."/>
            <person name="Nishimura K."/>
        </authorList>
    </citation>
    <scope>NUCLEOTIDE SEQUENCE</scope>
</reference>
<dbReference type="InterPro" id="IPR016024">
    <property type="entry name" value="ARM-type_fold"/>
</dbReference>
<dbReference type="PANTHER" id="PTHR23315">
    <property type="entry name" value="U BOX DOMAIN-CONTAINING"/>
    <property type="match status" value="1"/>
</dbReference>
<evidence type="ECO:0000313" key="8">
    <source>
        <dbReference type="Proteomes" id="UP001187192"/>
    </source>
</evidence>
<evidence type="ECO:0000256" key="3">
    <source>
        <dbReference type="ARBA" id="ARBA00012483"/>
    </source>
</evidence>
<comment type="pathway">
    <text evidence="2">Protein modification; protein ubiquitination.</text>
</comment>